<dbReference type="STRING" id="1458461.BN1012_Phect252"/>
<dbReference type="InterPro" id="IPR000182">
    <property type="entry name" value="GNAT_dom"/>
</dbReference>
<gene>
    <name evidence="2" type="ORF">BN1012_Phect252</name>
</gene>
<keyword evidence="3" id="KW-1185">Reference proteome</keyword>
<evidence type="ECO:0000313" key="2">
    <source>
        <dbReference type="EMBL" id="CDO58466.1"/>
    </source>
</evidence>
<organism evidence="2 3">
    <name type="scientific">Candidatus Phaeomarinibacter ectocarpi</name>
    <dbReference type="NCBI Taxonomy" id="1458461"/>
    <lineage>
        <taxon>Bacteria</taxon>
        <taxon>Pseudomonadati</taxon>
        <taxon>Pseudomonadota</taxon>
        <taxon>Alphaproteobacteria</taxon>
        <taxon>Hyphomicrobiales</taxon>
        <taxon>Parvibaculaceae</taxon>
        <taxon>Candidatus Phaeomarinibacter</taxon>
    </lineage>
</organism>
<feature type="domain" description="N-acetyltransferase" evidence="1">
    <location>
        <begin position="3"/>
        <end position="150"/>
    </location>
</feature>
<dbReference type="SUPFAM" id="SSF55729">
    <property type="entry name" value="Acyl-CoA N-acyltransferases (Nat)"/>
    <property type="match status" value="1"/>
</dbReference>
<sequence>MAVQIELVHDALPDGIDALVTASKAEGIRNISMLVDQWHTGEQRFNQHNAALFAAFQHGQLAGIGGITREDGLDEPAMRVRRFYVLPPYRRSGIATALARACMTHGLRICPTLTCNAQASDAAGVFWQAMGFDAVQMPTITHVFQTAKSR</sequence>
<evidence type="ECO:0000313" key="3">
    <source>
        <dbReference type="Proteomes" id="UP000032160"/>
    </source>
</evidence>
<dbReference type="GO" id="GO:0016747">
    <property type="term" value="F:acyltransferase activity, transferring groups other than amino-acyl groups"/>
    <property type="evidence" value="ECO:0007669"/>
    <property type="project" value="InterPro"/>
</dbReference>
<dbReference type="PROSITE" id="PS51186">
    <property type="entry name" value="GNAT"/>
    <property type="match status" value="1"/>
</dbReference>
<dbReference type="OrthoDB" id="9815041at2"/>
<dbReference type="KEGG" id="pect:BN1012_Phect252"/>
<dbReference type="HOGENOM" id="CLU_119999_1_0_5"/>
<dbReference type="AlphaFoldDB" id="X5MLJ7"/>
<dbReference type="InterPro" id="IPR016181">
    <property type="entry name" value="Acyl_CoA_acyltransferase"/>
</dbReference>
<dbReference type="Gene3D" id="3.40.630.30">
    <property type="match status" value="1"/>
</dbReference>
<dbReference type="CDD" id="cd04301">
    <property type="entry name" value="NAT_SF"/>
    <property type="match status" value="1"/>
</dbReference>
<dbReference type="Pfam" id="PF13673">
    <property type="entry name" value="Acetyltransf_10"/>
    <property type="match status" value="1"/>
</dbReference>
<name>X5MLJ7_9HYPH</name>
<keyword evidence="2" id="KW-0808">Transferase</keyword>
<dbReference type="Proteomes" id="UP000032160">
    <property type="component" value="Chromosome I"/>
</dbReference>
<proteinExistence type="predicted"/>
<reference evidence="2 3" key="1">
    <citation type="journal article" date="2014" name="Front. Genet.">
        <title>Genome and metabolic network of "Candidatus Phaeomarinobacter ectocarpi" Ec32, a new candidate genus of Alphaproteobacteria frequently associated with brown algae.</title>
        <authorList>
            <person name="Dittami S.M."/>
            <person name="Barbeyron T."/>
            <person name="Boyen C."/>
            <person name="Cambefort J."/>
            <person name="Collet G."/>
            <person name="Delage L."/>
            <person name="Gobet A."/>
            <person name="Groisillier A."/>
            <person name="Leblanc C."/>
            <person name="Michel G."/>
            <person name="Scornet D."/>
            <person name="Siegel A."/>
            <person name="Tapia J.E."/>
            <person name="Tonon T."/>
        </authorList>
    </citation>
    <scope>NUCLEOTIDE SEQUENCE [LARGE SCALE GENOMIC DNA]</scope>
    <source>
        <strain evidence="2 3">Ec32</strain>
    </source>
</reference>
<dbReference type="EMBL" id="HG966617">
    <property type="protein sequence ID" value="CDO58466.1"/>
    <property type="molecule type" value="Genomic_DNA"/>
</dbReference>
<protein>
    <submittedName>
        <fullName evidence="2">Acetyltransferase, GNAT family</fullName>
    </submittedName>
</protein>
<dbReference type="RefSeq" id="WP_043949413.1">
    <property type="nucleotide sequence ID" value="NZ_HG966617.1"/>
</dbReference>
<evidence type="ECO:0000259" key="1">
    <source>
        <dbReference type="PROSITE" id="PS51186"/>
    </source>
</evidence>
<accession>X5MLJ7</accession>